<sequence>MRNTFWAAALMMGATPLFAQSSYDQATMSNFSYDYFEARIGVSPVTFGGAFSKSVHPNAHIYARIDSEFESDFDAAAGVGFHSPINNWADLTGAMLLRVVDPVAKSGTDLGMELNLGVRQWLGPQLEVGGNVGYVSIEDDDDWKGTAYARFHSTELFSLGAEIRINDFYGTQGMFTARFKY</sequence>
<dbReference type="AlphaFoldDB" id="A0A7X8TMB6"/>
<reference evidence="2 3" key="1">
    <citation type="submission" date="2020-04" db="EMBL/GenBank/DDBJ databases">
        <title>Vibrio sp. SM6, a novel species isolated from seawater.</title>
        <authorList>
            <person name="Wang X."/>
        </authorList>
    </citation>
    <scope>NUCLEOTIDE SEQUENCE [LARGE SCALE GENOMIC DNA]</scope>
    <source>
        <strain evidence="2 3">SM6</strain>
    </source>
</reference>
<evidence type="ECO:0000313" key="2">
    <source>
        <dbReference type="EMBL" id="NLS11373.1"/>
    </source>
</evidence>
<keyword evidence="3" id="KW-1185">Reference proteome</keyword>
<evidence type="ECO:0000313" key="3">
    <source>
        <dbReference type="Proteomes" id="UP000535589"/>
    </source>
</evidence>
<evidence type="ECO:0000256" key="1">
    <source>
        <dbReference type="SAM" id="SignalP"/>
    </source>
</evidence>
<proteinExistence type="predicted"/>
<accession>A0A7X8TMB6</accession>
<evidence type="ECO:0008006" key="4">
    <source>
        <dbReference type="Google" id="ProtNLM"/>
    </source>
</evidence>
<organism evidence="2 3">
    <name type="scientific">Vibrio agarilyticus</name>
    <dbReference type="NCBI Taxonomy" id="2726741"/>
    <lineage>
        <taxon>Bacteria</taxon>
        <taxon>Pseudomonadati</taxon>
        <taxon>Pseudomonadota</taxon>
        <taxon>Gammaproteobacteria</taxon>
        <taxon>Vibrionales</taxon>
        <taxon>Vibrionaceae</taxon>
        <taxon>Vibrio</taxon>
    </lineage>
</organism>
<feature type="chain" id="PRO_5031190050" description="Outer membrane protein beta-barrel domain-containing protein" evidence="1">
    <location>
        <begin position="20"/>
        <end position="181"/>
    </location>
</feature>
<protein>
    <recommendedName>
        <fullName evidence="4">Outer membrane protein beta-barrel domain-containing protein</fullName>
    </recommendedName>
</protein>
<gene>
    <name evidence="2" type="ORF">HGP28_00545</name>
</gene>
<feature type="signal peptide" evidence="1">
    <location>
        <begin position="1"/>
        <end position="19"/>
    </location>
</feature>
<dbReference type="EMBL" id="JABAIK010000001">
    <property type="protein sequence ID" value="NLS11373.1"/>
    <property type="molecule type" value="Genomic_DNA"/>
</dbReference>
<comment type="caution">
    <text evidence="2">The sequence shown here is derived from an EMBL/GenBank/DDBJ whole genome shotgun (WGS) entry which is preliminary data.</text>
</comment>
<dbReference type="Proteomes" id="UP000535589">
    <property type="component" value="Unassembled WGS sequence"/>
</dbReference>
<keyword evidence="1" id="KW-0732">Signal</keyword>
<name>A0A7X8TMB6_9VIBR</name>